<keyword evidence="2" id="KW-0378">Hydrolase</keyword>
<dbReference type="GO" id="GO:0006508">
    <property type="term" value="P:proteolysis"/>
    <property type="evidence" value="ECO:0007669"/>
    <property type="project" value="UniProtKB-KW"/>
</dbReference>
<dbReference type="AlphaFoldDB" id="A0A8H1L0U5"/>
<dbReference type="GO" id="GO:0008233">
    <property type="term" value="F:peptidase activity"/>
    <property type="evidence" value="ECO:0007669"/>
    <property type="project" value="UniProtKB-KW"/>
</dbReference>
<dbReference type="InterPro" id="IPR009003">
    <property type="entry name" value="Peptidase_S1_PA"/>
</dbReference>
<keyword evidence="2" id="KW-0645">Protease</keyword>
<protein>
    <submittedName>
        <fullName evidence="2">Serine protease</fullName>
    </submittedName>
</protein>
<comment type="caution">
    <text evidence="2">The sequence shown here is derived from an EMBL/GenBank/DDBJ whole genome shotgun (WGS) entry which is preliminary data.</text>
</comment>
<dbReference type="InterPro" id="IPR043504">
    <property type="entry name" value="Peptidase_S1_PA_chymotrypsin"/>
</dbReference>
<feature type="chain" id="PRO_5039673990" evidence="1">
    <location>
        <begin position="24"/>
        <end position="293"/>
    </location>
</feature>
<sequence length="293" mass="31099">MRKPLVGTAAAALFGAAAVVGTAATPAAAVGPADSAAGSTSVRTAADRTPSFEGTVALSNCSGSVVKLKHSKATDPALVLSNGHCLQEGMPGAGEVLVDKKTSRDFTLLNADGTDAGKIHSDRIAYATMTDTDISLYETTSTYKEIKKKYGIDALRLDATHPRQGRAITVVSGYWKETFGCAVDGFAHLLKEADWTWKDSIRYTMDCQTKGGTSGSPVIDNRTGKVVGVNNTHNEDGERCTLNNPCEVDRKGNVTVRHLNAYGQQTYQINSCFGRGNQLDLDARGCVLPRPAR</sequence>
<dbReference type="Proteomes" id="UP000298111">
    <property type="component" value="Unassembled WGS sequence"/>
</dbReference>
<reference evidence="2 3" key="1">
    <citation type="submission" date="2018-10" db="EMBL/GenBank/DDBJ databases">
        <title>Isolation of pseudouridimycin from Streptomyces albus DSM 40763.</title>
        <authorList>
            <person name="Rosenqvist P."/>
            <person name="Metsae-Ketelae M."/>
            <person name="Virta P."/>
        </authorList>
    </citation>
    <scope>NUCLEOTIDE SEQUENCE [LARGE SCALE GENOMIC DNA]</scope>
    <source>
        <strain evidence="2 3">DSM 40763</strain>
    </source>
</reference>
<dbReference type="Gene3D" id="2.40.10.10">
    <property type="entry name" value="Trypsin-like serine proteases"/>
    <property type="match status" value="2"/>
</dbReference>
<proteinExistence type="predicted"/>
<name>A0A8H1L0U5_9ACTN</name>
<evidence type="ECO:0000313" key="2">
    <source>
        <dbReference type="EMBL" id="TGG75614.1"/>
    </source>
</evidence>
<evidence type="ECO:0000313" key="3">
    <source>
        <dbReference type="Proteomes" id="UP000298111"/>
    </source>
</evidence>
<accession>A0A8H1L0U5</accession>
<organism evidence="2 3">
    <name type="scientific">Streptomyces albus</name>
    <dbReference type="NCBI Taxonomy" id="1888"/>
    <lineage>
        <taxon>Bacteria</taxon>
        <taxon>Bacillati</taxon>
        <taxon>Actinomycetota</taxon>
        <taxon>Actinomycetes</taxon>
        <taxon>Kitasatosporales</taxon>
        <taxon>Streptomycetaceae</taxon>
        <taxon>Streptomyces</taxon>
    </lineage>
</organism>
<dbReference type="Pfam" id="PF13365">
    <property type="entry name" value="Trypsin_2"/>
    <property type="match status" value="1"/>
</dbReference>
<dbReference type="RefSeq" id="WP_031176096.1">
    <property type="nucleotide sequence ID" value="NZ_BBQG01000019.1"/>
</dbReference>
<dbReference type="EMBL" id="RCIY01000114">
    <property type="protein sequence ID" value="TGG75614.1"/>
    <property type="molecule type" value="Genomic_DNA"/>
</dbReference>
<evidence type="ECO:0000256" key="1">
    <source>
        <dbReference type="SAM" id="SignalP"/>
    </source>
</evidence>
<feature type="signal peptide" evidence="1">
    <location>
        <begin position="1"/>
        <end position="23"/>
    </location>
</feature>
<dbReference type="SUPFAM" id="SSF50494">
    <property type="entry name" value="Trypsin-like serine proteases"/>
    <property type="match status" value="1"/>
</dbReference>
<keyword evidence="1" id="KW-0732">Signal</keyword>
<gene>
    <name evidence="2" type="ORF">D8771_31870</name>
</gene>
<dbReference type="GeneID" id="75181652"/>